<dbReference type="CDD" id="cd18887">
    <property type="entry name" value="NUDIX_UGPPase_Nudt14"/>
    <property type="match status" value="1"/>
</dbReference>
<dbReference type="GO" id="GO:0005737">
    <property type="term" value="C:cytoplasm"/>
    <property type="evidence" value="ECO:0007669"/>
    <property type="project" value="UniProtKB-SubCell"/>
</dbReference>
<organism evidence="10 11">
    <name type="scientific">Helicobacter pullorum</name>
    <dbReference type="NCBI Taxonomy" id="35818"/>
    <lineage>
        <taxon>Bacteria</taxon>
        <taxon>Pseudomonadati</taxon>
        <taxon>Campylobacterota</taxon>
        <taxon>Epsilonproteobacteria</taxon>
        <taxon>Campylobacterales</taxon>
        <taxon>Helicobacteraceae</taxon>
        <taxon>Helicobacter</taxon>
    </lineage>
</organism>
<evidence type="ECO:0000256" key="1">
    <source>
        <dbReference type="ARBA" id="ARBA00001946"/>
    </source>
</evidence>
<dbReference type="GO" id="GO:0046872">
    <property type="term" value="F:metal ion binding"/>
    <property type="evidence" value="ECO:0007669"/>
    <property type="project" value="UniProtKB-KW"/>
</dbReference>
<dbReference type="GO" id="GO:0008768">
    <property type="term" value="F:UDP-sugar diphosphatase activity"/>
    <property type="evidence" value="ECO:0007669"/>
    <property type="project" value="UniProtKB-EC"/>
</dbReference>
<keyword evidence="7" id="KW-0479">Metal-binding</keyword>
<dbReference type="EC" id="3.6.1.-" evidence="10"/>
<feature type="binding site" evidence="7">
    <location>
        <position position="93"/>
    </location>
    <ligand>
        <name>Mg(2+)</name>
        <dbReference type="ChEBI" id="CHEBI:18420"/>
        <label>1</label>
    </ligand>
</feature>
<gene>
    <name evidence="10" type="primary">nudK</name>
    <name evidence="10" type="ORF">NCTC13156_01333</name>
</gene>
<dbReference type="InterPro" id="IPR015797">
    <property type="entry name" value="NUDIX_hydrolase-like_dom_sf"/>
</dbReference>
<comment type="subunit">
    <text evidence="3">Homodimer.</text>
</comment>
<keyword evidence="6 7" id="KW-0460">Magnesium</keyword>
<reference evidence="10 11" key="1">
    <citation type="submission" date="2018-06" db="EMBL/GenBank/DDBJ databases">
        <authorList>
            <consortium name="Pathogen Informatics"/>
            <person name="Doyle S."/>
        </authorList>
    </citation>
    <scope>NUCLEOTIDE SEQUENCE [LARGE SCALE GENOMIC DNA]</scope>
    <source>
        <strain evidence="10 11">NCTC13156</strain>
    </source>
</reference>
<evidence type="ECO:0000256" key="6">
    <source>
        <dbReference type="ARBA" id="ARBA00022842"/>
    </source>
</evidence>
<dbReference type="EC" id="3.6.1.45" evidence="10"/>
<evidence type="ECO:0000256" key="8">
    <source>
        <dbReference type="PIRSR" id="PIRSR604385-3"/>
    </source>
</evidence>
<dbReference type="GO" id="GO:0006753">
    <property type="term" value="P:nucleoside phosphate metabolic process"/>
    <property type="evidence" value="ECO:0007669"/>
    <property type="project" value="TreeGrafter"/>
</dbReference>
<evidence type="ECO:0000256" key="2">
    <source>
        <dbReference type="ARBA" id="ARBA00004496"/>
    </source>
</evidence>
<comment type="cofactor">
    <cofactor evidence="1 7">
        <name>Mg(2+)</name>
        <dbReference type="ChEBI" id="CHEBI:18420"/>
    </cofactor>
</comment>
<proteinExistence type="predicted"/>
<evidence type="ECO:0000256" key="7">
    <source>
        <dbReference type="PIRSR" id="PIRSR604385-2"/>
    </source>
</evidence>
<accession>A0A377Q3T0</accession>
<evidence type="ECO:0000256" key="4">
    <source>
        <dbReference type="ARBA" id="ARBA00022490"/>
    </source>
</evidence>
<dbReference type="SUPFAM" id="SSF55811">
    <property type="entry name" value="Nudix"/>
    <property type="match status" value="1"/>
</dbReference>
<evidence type="ECO:0000259" key="9">
    <source>
        <dbReference type="PROSITE" id="PS51462"/>
    </source>
</evidence>
<feature type="binding site" evidence="7">
    <location>
        <position position="110"/>
    </location>
    <ligand>
        <name>Mg(2+)</name>
        <dbReference type="ChEBI" id="CHEBI:18420"/>
        <label>1</label>
    </ligand>
</feature>
<evidence type="ECO:0000256" key="5">
    <source>
        <dbReference type="ARBA" id="ARBA00022801"/>
    </source>
</evidence>
<name>A0A377Q3T0_9HELI</name>
<feature type="binding site" evidence="7">
    <location>
        <position position="163"/>
    </location>
    <ligand>
        <name>Mg(2+)</name>
        <dbReference type="ChEBI" id="CHEBI:18420"/>
        <label>1</label>
    </ligand>
</feature>
<dbReference type="GO" id="GO:0019693">
    <property type="term" value="P:ribose phosphate metabolic process"/>
    <property type="evidence" value="ECO:0007669"/>
    <property type="project" value="TreeGrafter"/>
</dbReference>
<dbReference type="Gene3D" id="3.90.79.10">
    <property type="entry name" value="Nucleoside Triphosphate Pyrophosphohydrolase"/>
    <property type="match status" value="1"/>
</dbReference>
<dbReference type="FunFam" id="3.90.79.10:FF:000035">
    <property type="entry name" value="Uridine diphosphate glucose pyrophosphatase"/>
    <property type="match status" value="1"/>
</dbReference>
<feature type="short sequence motif" description="Nudix box" evidence="8">
    <location>
        <begin position="94"/>
        <end position="117"/>
    </location>
</feature>
<dbReference type="EMBL" id="UGJF01000001">
    <property type="protein sequence ID" value="STQ88493.1"/>
    <property type="molecule type" value="Genomic_DNA"/>
</dbReference>
<keyword evidence="4" id="KW-0963">Cytoplasm</keyword>
<dbReference type="Proteomes" id="UP000255269">
    <property type="component" value="Unassembled WGS sequence"/>
</dbReference>
<dbReference type="PROSITE" id="PS51462">
    <property type="entry name" value="NUDIX"/>
    <property type="match status" value="1"/>
</dbReference>
<feature type="domain" description="Nudix hydrolase" evidence="9">
    <location>
        <begin position="42"/>
        <end position="192"/>
    </location>
</feature>
<feature type="binding site" evidence="7">
    <location>
        <position position="114"/>
    </location>
    <ligand>
        <name>Mg(2+)</name>
        <dbReference type="ChEBI" id="CHEBI:18420"/>
        <label>1</label>
    </ligand>
</feature>
<dbReference type="NCBIfam" id="TIGR00052">
    <property type="entry name" value="nudix-type nucleoside diphosphatase, YffH/AdpP family"/>
    <property type="match status" value="1"/>
</dbReference>
<evidence type="ECO:0000313" key="10">
    <source>
        <dbReference type="EMBL" id="STQ88493.1"/>
    </source>
</evidence>
<evidence type="ECO:0000313" key="11">
    <source>
        <dbReference type="Proteomes" id="UP000255269"/>
    </source>
</evidence>
<comment type="subcellular location">
    <subcellularLocation>
        <location evidence="2">Cytoplasm</location>
    </subcellularLocation>
</comment>
<dbReference type="PANTHER" id="PTHR11839:SF15">
    <property type="entry name" value="URIDINE DIPHOSPHATE GLUCOSE PYROPHOSPHATASE NUDT14"/>
    <property type="match status" value="1"/>
</dbReference>
<protein>
    <submittedName>
        <fullName evidence="10">Uridine diphosphate glucose pyrophosphatase</fullName>
        <ecNumber evidence="10">3.6.1.-</ecNumber>
        <ecNumber evidence="10">3.6.1.45</ecNumber>
    </submittedName>
</protein>
<dbReference type="AlphaFoldDB" id="A0A377Q3T0"/>
<dbReference type="PANTHER" id="PTHR11839">
    <property type="entry name" value="UDP/ADP-SUGAR PYROPHOSPHATASE"/>
    <property type="match status" value="1"/>
</dbReference>
<evidence type="ECO:0000256" key="3">
    <source>
        <dbReference type="ARBA" id="ARBA00011738"/>
    </source>
</evidence>
<dbReference type="InterPro" id="IPR000086">
    <property type="entry name" value="NUDIX_hydrolase_dom"/>
</dbReference>
<dbReference type="InterPro" id="IPR004385">
    <property type="entry name" value="NDP_pyrophosphatase"/>
</dbReference>
<keyword evidence="5 10" id="KW-0378">Hydrolase</keyword>
<sequence>MMKPPKEITNIRFCACESSLYIKPKRMLFCENGKERSWDIIEAHDSVAVLLYHPKKDSFVIVKQFRPAVFLKETIRQTQNLKSEIGYTYELCAGITDKPNKTLKEIAQEEILEECGYNVELENIEKITEFYSSVGFAGSKQTLFFATIDEKCKVHQGGGVDDENIEVIFIPRKQAYEFILDESYPKTSGIMFAFLWFLKERNEA</sequence>